<sequence>MGYNLSSVREGNGALGLFDLVASGSIAKRCLSAL</sequence>
<keyword evidence="2" id="KW-1185">Reference proteome</keyword>
<organism evidence="1 2">
    <name type="scientific">Trichinella pseudospiralis</name>
    <name type="common">Parasitic roundworm</name>
    <dbReference type="NCBI Taxonomy" id="6337"/>
    <lineage>
        <taxon>Eukaryota</taxon>
        <taxon>Metazoa</taxon>
        <taxon>Ecdysozoa</taxon>
        <taxon>Nematoda</taxon>
        <taxon>Enoplea</taxon>
        <taxon>Dorylaimia</taxon>
        <taxon>Trichinellida</taxon>
        <taxon>Trichinellidae</taxon>
        <taxon>Trichinella</taxon>
    </lineage>
</organism>
<evidence type="ECO:0000313" key="1">
    <source>
        <dbReference type="EMBL" id="KRY98561.1"/>
    </source>
</evidence>
<reference evidence="1 2" key="1">
    <citation type="submission" date="2015-01" db="EMBL/GenBank/DDBJ databases">
        <title>Evolution of Trichinella species and genotypes.</title>
        <authorList>
            <person name="Korhonen P.K."/>
            <person name="Edoardo P."/>
            <person name="Giuseppe L.R."/>
            <person name="Gasser R.B."/>
        </authorList>
    </citation>
    <scope>NUCLEOTIDE SEQUENCE [LARGE SCALE GENOMIC DNA]</scope>
    <source>
        <strain evidence="1">ISS588</strain>
    </source>
</reference>
<dbReference type="EMBL" id="JYDS01001661">
    <property type="protein sequence ID" value="KRY98561.1"/>
    <property type="molecule type" value="Genomic_DNA"/>
</dbReference>
<evidence type="ECO:0000313" key="2">
    <source>
        <dbReference type="Proteomes" id="UP000054805"/>
    </source>
</evidence>
<gene>
    <name evidence="1" type="ORF">T4B_5894</name>
</gene>
<dbReference type="AlphaFoldDB" id="A0A0V1GK43"/>
<accession>A0A0V1GK43</accession>
<name>A0A0V1GK43_TRIPS</name>
<proteinExistence type="predicted"/>
<protein>
    <submittedName>
        <fullName evidence="1">Uncharacterized protein</fullName>
    </submittedName>
</protein>
<dbReference type="Proteomes" id="UP000054805">
    <property type="component" value="Unassembled WGS sequence"/>
</dbReference>
<comment type="caution">
    <text evidence="1">The sequence shown here is derived from an EMBL/GenBank/DDBJ whole genome shotgun (WGS) entry which is preliminary data.</text>
</comment>